<dbReference type="OrthoDB" id="5841574at2759"/>
<sequence>MPTQTRLIYPYSLYLHLIHFLTLAVSSSVLVVSGRQNQRNLLQFRQIIKCTNPHSKPLEQYNQYGCYCGFGGTGTPVDELDMCCKIHDNCYGESMTVAGCKFILDNPYTEIYSYSCTDNKSWWAGQMSFLTRCDLRLAIMYTLGHITKITLKRGR</sequence>
<feature type="binding site" evidence="17">
    <location>
        <position position="67"/>
    </location>
    <ligand>
        <name>Ca(2+)</name>
        <dbReference type="ChEBI" id="CHEBI:29108"/>
    </ligand>
</feature>
<dbReference type="GO" id="GO:0047498">
    <property type="term" value="F:calcium-dependent phospholipase A2 activity"/>
    <property type="evidence" value="ECO:0007669"/>
    <property type="project" value="TreeGrafter"/>
</dbReference>
<comment type="catalytic activity">
    <reaction evidence="13">
        <text>1-hexadecanoyl-2-(5Z,8Z,11Z,14Z-eicosatetraenoyl)-sn-glycero-3-phosphocholine + H2O = 1-hexadecanoyl-sn-glycero-3-phosphocholine + (5Z,8Z,11Z,14Z)-eicosatetraenoate + H(+)</text>
        <dbReference type="Rhea" id="RHEA:40427"/>
        <dbReference type="ChEBI" id="CHEBI:15377"/>
        <dbReference type="ChEBI" id="CHEBI:15378"/>
        <dbReference type="ChEBI" id="CHEBI:32395"/>
        <dbReference type="ChEBI" id="CHEBI:72998"/>
        <dbReference type="ChEBI" id="CHEBI:73003"/>
    </reaction>
    <physiologicalReaction direction="left-to-right" evidence="13">
        <dbReference type="Rhea" id="RHEA:40428"/>
    </physiologicalReaction>
</comment>
<protein>
    <recommendedName>
        <fullName evidence="2 20">Phospholipase A2</fullName>
        <ecNumber evidence="2 20">3.1.1.4</ecNumber>
    </recommendedName>
</protein>
<comment type="catalytic activity">
    <reaction evidence="15">
        <text>1-hexadecanoyl-2-(9Z,12Z-octadecadienoyl)-sn-glycero-3-phosphoethanolamine + H2O = 1-hexadecanoyl-sn-glycero-3-phosphoethanolamine + (9Z,12Z)-octadecadienoate + H(+)</text>
        <dbReference type="Rhea" id="RHEA:40815"/>
        <dbReference type="ChEBI" id="CHEBI:15377"/>
        <dbReference type="ChEBI" id="CHEBI:15378"/>
        <dbReference type="ChEBI" id="CHEBI:30245"/>
        <dbReference type="ChEBI" id="CHEBI:73004"/>
        <dbReference type="ChEBI" id="CHEBI:73008"/>
    </reaction>
    <physiologicalReaction direction="left-to-right" evidence="15">
        <dbReference type="Rhea" id="RHEA:40816"/>
    </physiologicalReaction>
</comment>
<evidence type="ECO:0000256" key="6">
    <source>
        <dbReference type="ARBA" id="ARBA00022837"/>
    </source>
</evidence>
<keyword evidence="8 18" id="KW-1015">Disulfide bond</keyword>
<name>A0A8C5MGL1_9ANUR</name>
<evidence type="ECO:0000256" key="17">
    <source>
        <dbReference type="PIRSR" id="PIRSR601211-2"/>
    </source>
</evidence>
<keyword evidence="21" id="KW-0472">Membrane</keyword>
<evidence type="ECO:0000256" key="2">
    <source>
        <dbReference type="ARBA" id="ARBA00013278"/>
    </source>
</evidence>
<evidence type="ECO:0000259" key="22">
    <source>
        <dbReference type="SMART" id="SM00085"/>
    </source>
</evidence>
<keyword evidence="24" id="KW-1185">Reference proteome</keyword>
<comment type="cofactor">
    <cofactor evidence="17">
        <name>Ca(2+)</name>
        <dbReference type="ChEBI" id="CHEBI:29108"/>
    </cofactor>
    <text evidence="17">Binds 1 Ca(2+) ion per subunit.</text>
</comment>
<evidence type="ECO:0000313" key="24">
    <source>
        <dbReference type="Proteomes" id="UP000694569"/>
    </source>
</evidence>
<evidence type="ECO:0000256" key="3">
    <source>
        <dbReference type="ARBA" id="ARBA00022525"/>
    </source>
</evidence>
<evidence type="ECO:0000256" key="1">
    <source>
        <dbReference type="ARBA" id="ARBA00004613"/>
    </source>
</evidence>
<feature type="disulfide bond" evidence="18">
    <location>
        <begin position="90"/>
        <end position="133"/>
    </location>
</feature>
<dbReference type="SUPFAM" id="SSF48619">
    <property type="entry name" value="Phospholipase A2, PLA2"/>
    <property type="match status" value="1"/>
</dbReference>
<dbReference type="PROSITE" id="PS00118">
    <property type="entry name" value="PA2_HIS"/>
    <property type="match status" value="1"/>
</dbReference>
<comment type="catalytic activity">
    <reaction evidence="11">
        <text>N-hexadecanoyl-1,2-di-(9Z-octadecenoyl)-sn-glycero-3-phosphoethanolamine + H2O = N-hexadecanoyl-1-(9Z-octadecenoyl)-sn-glycero-3-phosphoethanolamine + (9Z)-octadecenoate + H(+)</text>
        <dbReference type="Rhea" id="RHEA:45424"/>
        <dbReference type="ChEBI" id="CHEBI:15377"/>
        <dbReference type="ChEBI" id="CHEBI:15378"/>
        <dbReference type="ChEBI" id="CHEBI:30823"/>
        <dbReference type="ChEBI" id="CHEBI:78097"/>
        <dbReference type="ChEBI" id="CHEBI:85217"/>
    </reaction>
    <physiologicalReaction direction="left-to-right" evidence="11">
        <dbReference type="Rhea" id="RHEA:45425"/>
    </physiologicalReaction>
</comment>
<dbReference type="AlphaFoldDB" id="A0A8C5MGL1"/>
<evidence type="ECO:0000256" key="12">
    <source>
        <dbReference type="ARBA" id="ARBA00048227"/>
    </source>
</evidence>
<keyword evidence="4 17" id="KW-0479">Metal-binding</keyword>
<dbReference type="Gene3D" id="1.20.90.10">
    <property type="entry name" value="Phospholipase A2 domain"/>
    <property type="match status" value="1"/>
</dbReference>
<evidence type="ECO:0000256" key="10">
    <source>
        <dbReference type="ARBA" id="ARBA00048015"/>
    </source>
</evidence>
<comment type="similarity">
    <text evidence="19">Belongs to the phospholipase A2 family.</text>
</comment>
<proteinExistence type="inferred from homology"/>
<feature type="domain" description="Phospholipase A2-like central" evidence="22">
    <location>
        <begin position="40"/>
        <end position="155"/>
    </location>
</feature>
<evidence type="ECO:0000256" key="21">
    <source>
        <dbReference type="SAM" id="Phobius"/>
    </source>
</evidence>
<evidence type="ECO:0000256" key="14">
    <source>
        <dbReference type="ARBA" id="ARBA00048699"/>
    </source>
</evidence>
<dbReference type="Pfam" id="PF00068">
    <property type="entry name" value="Phospholip_A2_1"/>
    <property type="match status" value="1"/>
</dbReference>
<dbReference type="GO" id="GO:0050482">
    <property type="term" value="P:arachidonate secretion"/>
    <property type="evidence" value="ECO:0007669"/>
    <property type="project" value="InterPro"/>
</dbReference>
<accession>A0A8C5MGL1</accession>
<keyword evidence="21" id="KW-0812">Transmembrane</keyword>
<dbReference type="GeneTree" id="ENSGT00940000154885"/>
<evidence type="ECO:0000256" key="18">
    <source>
        <dbReference type="PIRSR" id="PIRSR601211-3"/>
    </source>
</evidence>
<evidence type="ECO:0000256" key="19">
    <source>
        <dbReference type="RuleBase" id="RU003654"/>
    </source>
</evidence>
<dbReference type="SMART" id="SM00085">
    <property type="entry name" value="PA2c"/>
    <property type="match status" value="1"/>
</dbReference>
<dbReference type="Ensembl" id="ENSLLET00000014876.1">
    <property type="protein sequence ID" value="ENSLLEP00000014313.1"/>
    <property type="gene ID" value="ENSLLEG00000008755.1"/>
</dbReference>
<comment type="catalytic activity">
    <reaction evidence="9">
        <text>N,1-dihexadecanoyl-2-(9Z,12Z-octadecadienoyl)-sn-glycero-3-phosphoethanolamine + H2O = N,1-dihexadecanoyl-sn-glycero-3-phosphoethanolamine + (9Z,12Z)-octadecadienoate + H(+)</text>
        <dbReference type="Rhea" id="RHEA:56424"/>
        <dbReference type="ChEBI" id="CHEBI:15377"/>
        <dbReference type="ChEBI" id="CHEBI:15378"/>
        <dbReference type="ChEBI" id="CHEBI:30245"/>
        <dbReference type="ChEBI" id="CHEBI:85334"/>
        <dbReference type="ChEBI" id="CHEBI:85335"/>
    </reaction>
    <physiologicalReaction direction="left-to-right" evidence="9">
        <dbReference type="Rhea" id="RHEA:56425"/>
    </physiologicalReaction>
</comment>
<dbReference type="EC" id="3.1.1.4" evidence="2 20"/>
<reference evidence="23" key="1">
    <citation type="submission" date="2025-08" db="UniProtKB">
        <authorList>
            <consortium name="Ensembl"/>
        </authorList>
    </citation>
    <scope>IDENTIFICATION</scope>
</reference>
<dbReference type="GO" id="GO:0016042">
    <property type="term" value="P:lipid catabolic process"/>
    <property type="evidence" value="ECO:0007669"/>
    <property type="project" value="InterPro"/>
</dbReference>
<dbReference type="GO" id="GO:0005509">
    <property type="term" value="F:calcium ion binding"/>
    <property type="evidence" value="ECO:0007669"/>
    <property type="project" value="InterPro"/>
</dbReference>
<dbReference type="GO" id="GO:0005576">
    <property type="term" value="C:extracellular region"/>
    <property type="evidence" value="ECO:0007669"/>
    <property type="project" value="UniProtKB-SubCell"/>
</dbReference>
<dbReference type="PANTHER" id="PTHR11716:SF94">
    <property type="entry name" value="PHOSPHOLIPASE A2"/>
    <property type="match status" value="1"/>
</dbReference>
<keyword evidence="7 20" id="KW-0443">Lipid metabolism</keyword>
<dbReference type="InterPro" id="IPR016090">
    <property type="entry name" value="PLA2-like_dom"/>
</dbReference>
<keyword evidence="21" id="KW-1133">Transmembrane helix</keyword>
<dbReference type="InterPro" id="IPR036444">
    <property type="entry name" value="PLipase_A2_dom_sf"/>
</dbReference>
<dbReference type="FunFam" id="1.20.90.10:FF:000011">
    <property type="entry name" value="Phospholipase A(2)"/>
    <property type="match status" value="1"/>
</dbReference>
<evidence type="ECO:0000313" key="23">
    <source>
        <dbReference type="Ensembl" id="ENSLLEP00000014313.1"/>
    </source>
</evidence>
<dbReference type="GO" id="GO:0006644">
    <property type="term" value="P:phospholipid metabolic process"/>
    <property type="evidence" value="ECO:0007669"/>
    <property type="project" value="InterPro"/>
</dbReference>
<comment type="catalytic activity">
    <reaction evidence="10">
        <text>1-hexadecanoyl-2-(9Z-octadecenoyl)-sn-glycero-3-phospho-(1'-sn-glycerol) + H2O = 1-hexadecanoyl-sn-glycero-3-phospho-(1'-sn-glycerol) + (9Z)-octadecenoate + H(+)</text>
        <dbReference type="Rhea" id="RHEA:40919"/>
        <dbReference type="ChEBI" id="CHEBI:15377"/>
        <dbReference type="ChEBI" id="CHEBI:15378"/>
        <dbReference type="ChEBI" id="CHEBI:30823"/>
        <dbReference type="ChEBI" id="CHEBI:72841"/>
        <dbReference type="ChEBI" id="CHEBI:75158"/>
    </reaction>
    <physiologicalReaction direction="left-to-right" evidence="10">
        <dbReference type="Rhea" id="RHEA:40920"/>
    </physiologicalReaction>
</comment>
<evidence type="ECO:0000256" key="16">
    <source>
        <dbReference type="PIRSR" id="PIRSR601211-1"/>
    </source>
</evidence>
<feature type="binding site" evidence="17">
    <location>
        <position position="88"/>
    </location>
    <ligand>
        <name>Ca(2+)</name>
        <dbReference type="ChEBI" id="CHEBI:29108"/>
    </ligand>
</feature>
<evidence type="ECO:0000256" key="9">
    <source>
        <dbReference type="ARBA" id="ARBA00047535"/>
    </source>
</evidence>
<keyword evidence="6 17" id="KW-0106">Calcium</keyword>
<feature type="active site" evidence="16">
    <location>
        <position position="87"/>
    </location>
</feature>
<reference evidence="23" key="2">
    <citation type="submission" date="2025-09" db="UniProtKB">
        <authorList>
            <consortium name="Ensembl"/>
        </authorList>
    </citation>
    <scope>IDENTIFICATION</scope>
</reference>
<comment type="catalytic activity">
    <reaction evidence="20">
        <text>a 1,2-diacyl-sn-glycero-3-phosphocholine + H2O = a 1-acyl-sn-glycero-3-phosphocholine + a fatty acid + H(+)</text>
        <dbReference type="Rhea" id="RHEA:15801"/>
        <dbReference type="ChEBI" id="CHEBI:15377"/>
        <dbReference type="ChEBI" id="CHEBI:15378"/>
        <dbReference type="ChEBI" id="CHEBI:28868"/>
        <dbReference type="ChEBI" id="CHEBI:57643"/>
        <dbReference type="ChEBI" id="CHEBI:58168"/>
        <dbReference type="EC" id="3.1.1.4"/>
    </reaction>
</comment>
<feature type="active site" evidence="16">
    <location>
        <position position="134"/>
    </location>
</feature>
<evidence type="ECO:0000256" key="5">
    <source>
        <dbReference type="ARBA" id="ARBA00022801"/>
    </source>
</evidence>
<keyword evidence="3 20" id="KW-0964">Secreted</keyword>
<feature type="transmembrane region" description="Helical" evidence="21">
    <location>
        <begin position="12"/>
        <end position="32"/>
    </location>
</feature>
<dbReference type="InterPro" id="IPR001211">
    <property type="entry name" value="PLA2"/>
</dbReference>
<dbReference type="PRINTS" id="PR00389">
    <property type="entry name" value="PHPHLIPASEA2"/>
</dbReference>
<dbReference type="CDD" id="cd00125">
    <property type="entry name" value="PLA2c"/>
    <property type="match status" value="1"/>
</dbReference>
<dbReference type="InterPro" id="IPR033113">
    <property type="entry name" value="PLA2_histidine"/>
</dbReference>
<feature type="disulfide bond" evidence="18">
    <location>
        <begin position="68"/>
        <end position="84"/>
    </location>
</feature>
<evidence type="ECO:0000256" key="20">
    <source>
        <dbReference type="RuleBase" id="RU361236"/>
    </source>
</evidence>
<evidence type="ECO:0000256" key="11">
    <source>
        <dbReference type="ARBA" id="ARBA00048221"/>
    </source>
</evidence>
<dbReference type="GO" id="GO:0005102">
    <property type="term" value="F:signaling receptor binding"/>
    <property type="evidence" value="ECO:0007669"/>
    <property type="project" value="UniProtKB-ARBA"/>
</dbReference>
<feature type="binding site" evidence="17">
    <location>
        <position position="69"/>
    </location>
    <ligand>
        <name>Ca(2+)</name>
        <dbReference type="ChEBI" id="CHEBI:29108"/>
    </ligand>
</feature>
<evidence type="ECO:0000256" key="13">
    <source>
        <dbReference type="ARBA" id="ARBA00048373"/>
    </source>
</evidence>
<keyword evidence="5 20" id="KW-0378">Hydrolase</keyword>
<comment type="catalytic activity">
    <reaction evidence="12">
        <text>1,2-dihexadecanoyl-sn-glycero-3-phosphocholine + H2O = 1-hexadecanoyl-sn-glycero-3-phosphocholine + hexadecanoate + H(+)</text>
        <dbReference type="Rhea" id="RHEA:41223"/>
        <dbReference type="ChEBI" id="CHEBI:7896"/>
        <dbReference type="ChEBI" id="CHEBI:15377"/>
        <dbReference type="ChEBI" id="CHEBI:15378"/>
        <dbReference type="ChEBI" id="CHEBI:72998"/>
        <dbReference type="ChEBI" id="CHEBI:72999"/>
    </reaction>
    <physiologicalReaction direction="left-to-right" evidence="12">
        <dbReference type="Rhea" id="RHEA:41224"/>
    </physiologicalReaction>
</comment>
<dbReference type="Proteomes" id="UP000694569">
    <property type="component" value="Unplaced"/>
</dbReference>
<comment type="subcellular location">
    <subcellularLocation>
        <location evidence="1 20">Secreted</location>
    </subcellularLocation>
</comment>
<comment type="catalytic activity">
    <reaction evidence="14">
        <text>1-hexadecanoyl-2-(9Z-octadecenoyl)-sn-glycero-3-phosphocholine + H2O = 1-hexadecanoyl-sn-glycero-3-phosphocholine + (9Z)-octadecenoate + H(+)</text>
        <dbReference type="Rhea" id="RHEA:38779"/>
        <dbReference type="ChEBI" id="CHEBI:15377"/>
        <dbReference type="ChEBI" id="CHEBI:15378"/>
        <dbReference type="ChEBI" id="CHEBI:30823"/>
        <dbReference type="ChEBI" id="CHEBI:72998"/>
        <dbReference type="ChEBI" id="CHEBI:73001"/>
    </reaction>
    <physiologicalReaction direction="left-to-right" evidence="14">
        <dbReference type="Rhea" id="RHEA:38780"/>
    </physiologicalReaction>
</comment>
<evidence type="ECO:0000256" key="8">
    <source>
        <dbReference type="ARBA" id="ARBA00023157"/>
    </source>
</evidence>
<dbReference type="PANTHER" id="PTHR11716">
    <property type="entry name" value="PHOSPHOLIPASE A2 FAMILY MEMBER"/>
    <property type="match status" value="1"/>
</dbReference>
<evidence type="ECO:0000256" key="7">
    <source>
        <dbReference type="ARBA" id="ARBA00023098"/>
    </source>
</evidence>
<organism evidence="23 24">
    <name type="scientific">Leptobrachium leishanense</name>
    <name type="common">Leishan spiny toad</name>
    <dbReference type="NCBI Taxonomy" id="445787"/>
    <lineage>
        <taxon>Eukaryota</taxon>
        <taxon>Metazoa</taxon>
        <taxon>Chordata</taxon>
        <taxon>Craniata</taxon>
        <taxon>Vertebrata</taxon>
        <taxon>Euteleostomi</taxon>
        <taxon>Amphibia</taxon>
        <taxon>Batrachia</taxon>
        <taxon>Anura</taxon>
        <taxon>Pelobatoidea</taxon>
        <taxon>Megophryidae</taxon>
        <taxon>Leptobrachium</taxon>
    </lineage>
</organism>
<feature type="binding site" evidence="17">
    <location>
        <position position="71"/>
    </location>
    <ligand>
        <name>Ca(2+)</name>
        <dbReference type="ChEBI" id="CHEBI:29108"/>
    </ligand>
</feature>
<evidence type="ECO:0000256" key="4">
    <source>
        <dbReference type="ARBA" id="ARBA00022723"/>
    </source>
</evidence>
<evidence type="ECO:0000256" key="15">
    <source>
        <dbReference type="ARBA" id="ARBA00049039"/>
    </source>
</evidence>
<dbReference type="GO" id="GO:0005543">
    <property type="term" value="F:phospholipid binding"/>
    <property type="evidence" value="ECO:0007669"/>
    <property type="project" value="TreeGrafter"/>
</dbReference>